<dbReference type="EMBL" id="AP022590">
    <property type="protein sequence ID" value="BBY40536.1"/>
    <property type="molecule type" value="Genomic_DNA"/>
</dbReference>
<accession>A0A1X0FTS6</accession>
<evidence type="ECO:0000313" key="4">
    <source>
        <dbReference type="Proteomes" id="UP000465812"/>
    </source>
</evidence>
<evidence type="ECO:0000313" key="1">
    <source>
        <dbReference type="EMBL" id="BBY40536.1"/>
    </source>
</evidence>
<reference evidence="1 4" key="2">
    <citation type="journal article" date="2019" name="Emerg. Microbes Infect.">
        <title>Comprehensive subspecies identification of 175 nontuberculous mycobacteria species based on 7547 genomic profiles.</title>
        <authorList>
            <person name="Matsumoto Y."/>
            <person name="Kinjo T."/>
            <person name="Motooka D."/>
            <person name="Nabeya D."/>
            <person name="Jung N."/>
            <person name="Uechi K."/>
            <person name="Horii T."/>
            <person name="Iida T."/>
            <person name="Fujita J."/>
            <person name="Nakamura S."/>
        </authorList>
    </citation>
    <scope>NUCLEOTIDE SEQUENCE [LARGE SCALE GENOMIC DNA]</scope>
    <source>
        <strain evidence="1 4">JCM 18113</strain>
    </source>
</reference>
<reference evidence="2 3" key="1">
    <citation type="submission" date="2017-02" db="EMBL/GenBank/DDBJ databases">
        <title>The new phylogeny of genus Mycobacterium.</title>
        <authorList>
            <person name="Tortoli E."/>
            <person name="Trovato A."/>
            <person name="Cirillo D.M."/>
        </authorList>
    </citation>
    <scope>NUCLEOTIDE SEQUENCE [LARGE SCALE GENOMIC DNA]</scope>
    <source>
        <strain evidence="2 3">DSM 45255</strain>
    </source>
</reference>
<organism evidence="2 3">
    <name type="scientific">Mycobacterium mantenii</name>
    <dbReference type="NCBI Taxonomy" id="560555"/>
    <lineage>
        <taxon>Bacteria</taxon>
        <taxon>Bacillati</taxon>
        <taxon>Actinomycetota</taxon>
        <taxon>Actinomycetes</taxon>
        <taxon>Mycobacteriales</taxon>
        <taxon>Mycobacteriaceae</taxon>
        <taxon>Mycobacterium</taxon>
        <taxon>Mycobacterium avium complex (MAC)</taxon>
    </lineage>
</organism>
<gene>
    <name evidence="2" type="ORF">BST30_14355</name>
    <name evidence="1" type="ORF">MMAN_46700</name>
</gene>
<evidence type="ECO:0000313" key="3">
    <source>
        <dbReference type="Proteomes" id="UP000192760"/>
    </source>
</evidence>
<dbReference type="AlphaFoldDB" id="A0A1X0FTS6"/>
<evidence type="ECO:0000313" key="2">
    <source>
        <dbReference type="EMBL" id="ORB05177.1"/>
    </source>
</evidence>
<proteinExistence type="predicted"/>
<dbReference type="EMBL" id="MVHW01000015">
    <property type="protein sequence ID" value="ORB05177.1"/>
    <property type="molecule type" value="Genomic_DNA"/>
</dbReference>
<keyword evidence="4" id="KW-1185">Reference proteome</keyword>
<reference evidence="1" key="3">
    <citation type="submission" date="2020-02" db="EMBL/GenBank/DDBJ databases">
        <authorList>
            <person name="Matsumoto Y."/>
            <person name="Kinjo T."/>
            <person name="Motooka D."/>
            <person name="Nabeya D."/>
            <person name="Jung N."/>
            <person name="Uechi K."/>
            <person name="Horii T."/>
            <person name="Iida T."/>
            <person name="Fujita J."/>
            <person name="Nakamura S."/>
        </authorList>
    </citation>
    <scope>NUCLEOTIDE SEQUENCE</scope>
    <source>
        <strain evidence="1">JCM 18113</strain>
    </source>
</reference>
<protein>
    <submittedName>
        <fullName evidence="2">Uncharacterized protein</fullName>
    </submittedName>
</protein>
<dbReference type="RefSeq" id="WP_083095517.1">
    <property type="nucleotide sequence ID" value="NZ_AP022590.1"/>
</dbReference>
<dbReference type="Proteomes" id="UP000192760">
    <property type="component" value="Unassembled WGS sequence"/>
</dbReference>
<sequence length="87" mass="9044">MSITNLITKTLISGAIVLGPWVVGAAPAIADANSFSTNPVRPNPGPFSVLHYDCPPTAPANSPDRMIRQGLRDGLTAPLQGLPAARQ</sequence>
<name>A0A1X0FTS6_MYCNT</name>
<dbReference type="Proteomes" id="UP000465812">
    <property type="component" value="Chromosome"/>
</dbReference>